<evidence type="ECO:0000313" key="2">
    <source>
        <dbReference type="EMBL" id="QRL03064.1"/>
    </source>
</evidence>
<organism evidence="2 3">
    <name type="scientific">Vreelandella venusta</name>
    <dbReference type="NCBI Taxonomy" id="44935"/>
    <lineage>
        <taxon>Bacteria</taxon>
        <taxon>Pseudomonadati</taxon>
        <taxon>Pseudomonadota</taxon>
        <taxon>Gammaproteobacteria</taxon>
        <taxon>Oceanospirillales</taxon>
        <taxon>Halomonadaceae</taxon>
        <taxon>Vreelandella</taxon>
    </lineage>
</organism>
<dbReference type="EMBL" id="CP066539">
    <property type="protein sequence ID" value="QRL03064.1"/>
    <property type="molecule type" value="Genomic_DNA"/>
</dbReference>
<keyword evidence="1" id="KW-0812">Transmembrane</keyword>
<evidence type="ECO:0000256" key="1">
    <source>
        <dbReference type="SAM" id="Phobius"/>
    </source>
</evidence>
<feature type="transmembrane region" description="Helical" evidence="1">
    <location>
        <begin position="43"/>
        <end position="61"/>
    </location>
</feature>
<evidence type="ECO:0000313" key="3">
    <source>
        <dbReference type="Proteomes" id="UP000663479"/>
    </source>
</evidence>
<gene>
    <name evidence="2" type="ORF">JDS37_17595</name>
</gene>
<sequence>MITIFRLRYEVSFLVLSLIIGVSVFISASGLPDPIYEPMGSAAFPSGIASITIFLVVLKIFRIFLDKNTLIKGRGDDGEGQLSFLKSFLMLLIFIVFLVLVCVFNVRFWISAFMFMLSAMAFLKRPNGWVEFAIQCISLIAFSLALDYVVNDILYFNF</sequence>
<name>A0AAP9ZDZ6_9GAMM</name>
<evidence type="ECO:0008006" key="4">
    <source>
        <dbReference type="Google" id="ProtNLM"/>
    </source>
</evidence>
<dbReference type="Proteomes" id="UP000663479">
    <property type="component" value="Chromosome"/>
</dbReference>
<keyword evidence="1" id="KW-1133">Transmembrane helix</keyword>
<accession>A0AAP9ZDZ6</accession>
<feature type="transmembrane region" description="Helical" evidence="1">
    <location>
        <begin position="12"/>
        <end position="31"/>
    </location>
</feature>
<reference evidence="2" key="1">
    <citation type="submission" date="2020-12" db="EMBL/GenBank/DDBJ databases">
        <title>Genome reconstruction of Halomonas venusta strain DSM 4743.</title>
        <authorList>
            <person name="Aguirre-Garrido J.F."/>
            <person name="Hernandez-Soto L.M."/>
            <person name="Martinez-Abarca F."/>
        </authorList>
    </citation>
    <scope>NUCLEOTIDE SEQUENCE</scope>
    <source>
        <strain evidence="2">4743</strain>
    </source>
</reference>
<dbReference type="RefSeq" id="WP_146945441.1">
    <property type="nucleotide sequence ID" value="NZ_BJUL01000038.1"/>
</dbReference>
<protein>
    <recommendedName>
        <fullName evidence="4">Tripartite tricarboxylate transporter TctB family protein</fullName>
    </recommendedName>
</protein>
<feature type="transmembrane region" description="Helical" evidence="1">
    <location>
        <begin position="130"/>
        <end position="150"/>
    </location>
</feature>
<proteinExistence type="predicted"/>
<keyword evidence="1" id="KW-0472">Membrane</keyword>
<dbReference type="AlphaFoldDB" id="A0AAP9ZDZ6"/>